<feature type="region of interest" description="Disordered" evidence="10">
    <location>
        <begin position="133"/>
        <end position="257"/>
    </location>
</feature>
<evidence type="ECO:0000256" key="8">
    <source>
        <dbReference type="PIRSR" id="PIRSR628651-51"/>
    </source>
</evidence>
<dbReference type="SMART" id="SM00249">
    <property type="entry name" value="PHD"/>
    <property type="match status" value="1"/>
</dbReference>
<dbReference type="InterPro" id="IPR028651">
    <property type="entry name" value="ING_fam"/>
</dbReference>
<comment type="subcellular location">
    <subcellularLocation>
        <location evidence="1">Nucleus</location>
    </subcellularLocation>
</comment>
<evidence type="ECO:0000256" key="5">
    <source>
        <dbReference type="ARBA" id="ARBA00022833"/>
    </source>
</evidence>
<evidence type="ECO:0000256" key="10">
    <source>
        <dbReference type="SAM" id="MobiDB-lite"/>
    </source>
</evidence>
<dbReference type="Ensembl" id="ENSEBUT00000007117.1">
    <property type="protein sequence ID" value="ENSEBUP00000006657.1"/>
    <property type="gene ID" value="ENSEBUG00000004404.1"/>
</dbReference>
<dbReference type="PROSITE" id="PS50016">
    <property type="entry name" value="ZF_PHD_2"/>
    <property type="match status" value="1"/>
</dbReference>
<dbReference type="OMA" id="HARSCEG"/>
<dbReference type="PANTHER" id="PTHR10333:SF89">
    <property type="entry name" value="INHIBITOR OF GROWTH PROTEIN"/>
    <property type="match status" value="1"/>
</dbReference>
<dbReference type="InterPro" id="IPR001965">
    <property type="entry name" value="Znf_PHD"/>
</dbReference>
<dbReference type="InterPro" id="IPR019786">
    <property type="entry name" value="Zinc_finger_PHD-type_CS"/>
</dbReference>
<feature type="binding site" evidence="8">
    <location>
        <position position="274"/>
    </location>
    <ligand>
        <name>Zn(2+)</name>
        <dbReference type="ChEBI" id="CHEBI:29105"/>
        <label>1</label>
    </ligand>
</feature>
<feature type="site" description="Histone H3K4me3 binding" evidence="7">
    <location>
        <position position="271"/>
    </location>
</feature>
<protein>
    <recommendedName>
        <fullName evidence="11">PHD-type domain-containing protein</fullName>
    </recommendedName>
</protein>
<dbReference type="InterPro" id="IPR019787">
    <property type="entry name" value="Znf_PHD-finger"/>
</dbReference>
<reference evidence="12" key="1">
    <citation type="submission" date="2025-08" db="UniProtKB">
        <authorList>
            <consortium name="Ensembl"/>
        </authorList>
    </citation>
    <scope>IDENTIFICATION</scope>
</reference>
<keyword evidence="6" id="KW-0539">Nucleus</keyword>
<keyword evidence="13" id="KW-1185">Reference proteome</keyword>
<dbReference type="Gene3D" id="3.30.40.10">
    <property type="entry name" value="Zinc/RING finger domain, C3HC4 (zinc finger)"/>
    <property type="match status" value="1"/>
</dbReference>
<feature type="site" description="Histone H3K4me3 binding" evidence="7">
    <location>
        <position position="286"/>
    </location>
</feature>
<proteinExistence type="inferred from homology"/>
<feature type="compositionally biased region" description="Low complexity" evidence="10">
    <location>
        <begin position="139"/>
        <end position="150"/>
    </location>
</feature>
<comment type="similarity">
    <text evidence="2">Belongs to the ING family.</text>
</comment>
<keyword evidence="4 9" id="KW-0863">Zinc-finger</keyword>
<accession>A0A8C4NH36</accession>
<dbReference type="InterPro" id="IPR028643">
    <property type="entry name" value="ING1_PHD_Znf"/>
</dbReference>
<evidence type="ECO:0000256" key="3">
    <source>
        <dbReference type="ARBA" id="ARBA00022723"/>
    </source>
</evidence>
<dbReference type="PANTHER" id="PTHR10333">
    <property type="entry name" value="INHIBITOR OF GROWTH PROTEIN"/>
    <property type="match status" value="1"/>
</dbReference>
<feature type="binding site" evidence="8">
    <location>
        <position position="285"/>
    </location>
    <ligand>
        <name>Zn(2+)</name>
        <dbReference type="ChEBI" id="CHEBI:29105"/>
        <label>2</label>
    </ligand>
</feature>
<dbReference type="GO" id="GO:0045893">
    <property type="term" value="P:positive regulation of DNA-templated transcription"/>
    <property type="evidence" value="ECO:0007669"/>
    <property type="project" value="TreeGrafter"/>
</dbReference>
<dbReference type="InterPro" id="IPR011011">
    <property type="entry name" value="Znf_FYVE_PHD"/>
</dbReference>
<name>A0A8C4NH36_EPTBU</name>
<dbReference type="FunFam" id="3.30.40.10:FF:000021">
    <property type="entry name" value="Inhibitor of growth 2b"/>
    <property type="match status" value="1"/>
</dbReference>
<sequence length="339" mass="35858">MAWLGKSIHRALHDLEEAVSRWDHEKEGDASGLSANQMEMHPATMPTTSLAGVRTSGATILTDYPESLETAGGKVFAPPRGSSSKVGGTFGSQGKALPHLRMVLARAQELADEKLKLTTGLVELAETRSRKLDAHARSCEGGSISSSGSVGCIGGPGARRAESPSSERIGKRSRRGGIRSDDGPGLENGRTTANGDCLDRLRDDESSGPPSKSKKARGTVSSGTTSGKKKKKRAGRAGGKGSGDLAMAMPAGASPPPGLDLSMVDPDEPTYCLCNQVSYGDMIGCDNVACAIEWFHFGCVGLSHKPKGKWYCPHCRGHNERTMDRALLERARKERGCAR</sequence>
<feature type="domain" description="PHD-type" evidence="11">
    <location>
        <begin position="269"/>
        <end position="318"/>
    </location>
</feature>
<evidence type="ECO:0000256" key="6">
    <source>
        <dbReference type="ARBA" id="ARBA00023242"/>
    </source>
</evidence>
<feature type="binding site" evidence="8">
    <location>
        <position position="290"/>
    </location>
    <ligand>
        <name>Zn(2+)</name>
        <dbReference type="ChEBI" id="CHEBI:29105"/>
        <label>2</label>
    </ligand>
</feature>
<feature type="site" description="Histone H3K4me3 binding" evidence="7">
    <location>
        <position position="294"/>
    </location>
</feature>
<evidence type="ECO:0000259" key="11">
    <source>
        <dbReference type="PROSITE" id="PS50016"/>
    </source>
</evidence>
<keyword evidence="5 8" id="KW-0862">Zinc</keyword>
<dbReference type="Proteomes" id="UP000694388">
    <property type="component" value="Unplaced"/>
</dbReference>
<feature type="site" description="Histone H3K4me3 binding" evidence="7">
    <location>
        <position position="282"/>
    </location>
</feature>
<dbReference type="GeneTree" id="ENSGT00940000155401"/>
<dbReference type="InterPro" id="IPR013083">
    <property type="entry name" value="Znf_RING/FYVE/PHD"/>
</dbReference>
<evidence type="ECO:0000256" key="1">
    <source>
        <dbReference type="ARBA" id="ARBA00004123"/>
    </source>
</evidence>
<evidence type="ECO:0000256" key="7">
    <source>
        <dbReference type="PIRSR" id="PIRSR628651-50"/>
    </source>
</evidence>
<feature type="binding site" evidence="8">
    <location>
        <position position="272"/>
    </location>
    <ligand>
        <name>Zn(2+)</name>
        <dbReference type="ChEBI" id="CHEBI:29105"/>
        <label>1</label>
    </ligand>
</feature>
<dbReference type="GO" id="GO:0008270">
    <property type="term" value="F:zinc ion binding"/>
    <property type="evidence" value="ECO:0007669"/>
    <property type="project" value="UniProtKB-KW"/>
</dbReference>
<feature type="binding site" evidence="8">
    <location>
        <position position="296"/>
    </location>
    <ligand>
        <name>Zn(2+)</name>
        <dbReference type="ChEBI" id="CHEBI:29105"/>
        <label>1</label>
    </ligand>
</feature>
<dbReference type="GO" id="GO:0005634">
    <property type="term" value="C:nucleus"/>
    <property type="evidence" value="ECO:0007669"/>
    <property type="project" value="UniProtKB-SubCell"/>
</dbReference>
<evidence type="ECO:0000313" key="12">
    <source>
        <dbReference type="Ensembl" id="ENSEBUP00000006657.1"/>
    </source>
</evidence>
<reference evidence="12" key="2">
    <citation type="submission" date="2025-09" db="UniProtKB">
        <authorList>
            <consortium name="Ensembl"/>
        </authorList>
    </citation>
    <scope>IDENTIFICATION</scope>
</reference>
<dbReference type="SUPFAM" id="SSF57903">
    <property type="entry name" value="FYVE/PHD zinc finger"/>
    <property type="match status" value="1"/>
</dbReference>
<evidence type="ECO:0000256" key="4">
    <source>
        <dbReference type="ARBA" id="ARBA00022771"/>
    </source>
</evidence>
<evidence type="ECO:0000256" key="2">
    <source>
        <dbReference type="ARBA" id="ARBA00010210"/>
    </source>
</evidence>
<feature type="region of interest" description="Disordered" evidence="10">
    <location>
        <begin position="71"/>
        <end position="93"/>
    </location>
</feature>
<evidence type="ECO:0000313" key="13">
    <source>
        <dbReference type="Proteomes" id="UP000694388"/>
    </source>
</evidence>
<dbReference type="PROSITE" id="PS01359">
    <property type="entry name" value="ZF_PHD_1"/>
    <property type="match status" value="1"/>
</dbReference>
<evidence type="ECO:0000256" key="9">
    <source>
        <dbReference type="PROSITE-ProRule" id="PRU00146"/>
    </source>
</evidence>
<dbReference type="CDD" id="cd15584">
    <property type="entry name" value="PHD_ING1_2"/>
    <property type="match status" value="1"/>
</dbReference>
<feature type="binding site" evidence="8">
    <location>
        <position position="299"/>
    </location>
    <ligand>
        <name>Zn(2+)</name>
        <dbReference type="ChEBI" id="CHEBI:29105"/>
        <label>1</label>
    </ligand>
</feature>
<dbReference type="AlphaFoldDB" id="A0A8C4NH36"/>
<feature type="binding site" evidence="8">
    <location>
        <position position="315"/>
    </location>
    <ligand>
        <name>Zn(2+)</name>
        <dbReference type="ChEBI" id="CHEBI:29105"/>
        <label>2</label>
    </ligand>
</feature>
<feature type="binding site" evidence="8">
    <location>
        <position position="312"/>
    </location>
    <ligand>
        <name>Zn(2+)</name>
        <dbReference type="ChEBI" id="CHEBI:29105"/>
        <label>2</label>
    </ligand>
</feature>
<keyword evidence="3 8" id="KW-0479">Metal-binding</keyword>
<organism evidence="12 13">
    <name type="scientific">Eptatretus burgeri</name>
    <name type="common">Inshore hagfish</name>
    <dbReference type="NCBI Taxonomy" id="7764"/>
    <lineage>
        <taxon>Eukaryota</taxon>
        <taxon>Metazoa</taxon>
        <taxon>Chordata</taxon>
        <taxon>Craniata</taxon>
        <taxon>Vertebrata</taxon>
        <taxon>Cyclostomata</taxon>
        <taxon>Myxini</taxon>
        <taxon>Myxiniformes</taxon>
        <taxon>Myxinidae</taxon>
        <taxon>Eptatretinae</taxon>
        <taxon>Eptatretus</taxon>
    </lineage>
</organism>